<feature type="compositionally biased region" description="Polar residues" evidence="24">
    <location>
        <begin position="515"/>
        <end position="525"/>
    </location>
</feature>
<keyword evidence="17" id="KW-0539">Nucleus</keyword>
<dbReference type="Proteomes" id="UP001460270">
    <property type="component" value="Unassembled WGS sequence"/>
</dbReference>
<dbReference type="GO" id="GO:0003677">
    <property type="term" value="F:DNA binding"/>
    <property type="evidence" value="ECO:0007669"/>
    <property type="project" value="UniProtKB-KW"/>
</dbReference>
<reference evidence="27" key="1">
    <citation type="submission" date="2024-04" db="EMBL/GenBank/DDBJ databases">
        <title>Salinicola lusitanus LLJ914,a marine bacterium isolated from the Okinawa Trough.</title>
        <authorList>
            <person name="Li J."/>
        </authorList>
    </citation>
    <scope>NUCLEOTIDE SEQUENCE [LARGE SCALE GENOMIC DNA]</scope>
</reference>
<feature type="coiled-coil region" evidence="23">
    <location>
        <begin position="1209"/>
        <end position="1254"/>
    </location>
</feature>
<evidence type="ECO:0000256" key="14">
    <source>
        <dbReference type="ARBA" id="ARBA00023125"/>
    </source>
</evidence>
<keyword evidence="12" id="KW-0653">Protein transport</keyword>
<keyword evidence="5" id="KW-0813">Transport</keyword>
<keyword evidence="16" id="KW-0472">Membrane</keyword>
<keyword evidence="7" id="KW-0479">Metal-binding</keyword>
<feature type="domain" description="RanBP2-type" evidence="25">
    <location>
        <begin position="127"/>
        <end position="157"/>
    </location>
</feature>
<proteinExistence type="inferred from homology"/>
<evidence type="ECO:0000256" key="8">
    <source>
        <dbReference type="ARBA" id="ARBA00022737"/>
    </source>
</evidence>
<evidence type="ECO:0000256" key="10">
    <source>
        <dbReference type="ARBA" id="ARBA00022816"/>
    </source>
</evidence>
<dbReference type="Gene3D" id="4.10.1060.10">
    <property type="entry name" value="Zinc finger, RanBP2-type"/>
    <property type="match status" value="4"/>
</dbReference>
<keyword evidence="9 22" id="KW-0863">Zinc-finger</keyword>
<feature type="compositionally biased region" description="Polar residues" evidence="24">
    <location>
        <begin position="535"/>
        <end position="548"/>
    </location>
</feature>
<keyword evidence="6" id="KW-0963">Cytoplasm</keyword>
<dbReference type="GO" id="GO:0051028">
    <property type="term" value="P:mRNA transport"/>
    <property type="evidence" value="ECO:0007669"/>
    <property type="project" value="UniProtKB-KW"/>
</dbReference>
<evidence type="ECO:0000256" key="4">
    <source>
        <dbReference type="ARBA" id="ARBA00004567"/>
    </source>
</evidence>
<feature type="region of interest" description="Disordered" evidence="24">
    <location>
        <begin position="1543"/>
        <end position="1649"/>
    </location>
</feature>
<dbReference type="GO" id="GO:0005643">
    <property type="term" value="C:nuclear pore"/>
    <property type="evidence" value="ECO:0007669"/>
    <property type="project" value="UniProtKB-SubCell"/>
</dbReference>
<dbReference type="Pfam" id="PF03148">
    <property type="entry name" value="Tektin"/>
    <property type="match status" value="1"/>
</dbReference>
<dbReference type="InterPro" id="IPR013913">
    <property type="entry name" value="Nup153_N"/>
</dbReference>
<dbReference type="GO" id="GO:0006606">
    <property type="term" value="P:protein import into nucleus"/>
    <property type="evidence" value="ECO:0007669"/>
    <property type="project" value="TreeGrafter"/>
</dbReference>
<dbReference type="PROSITE" id="PS01358">
    <property type="entry name" value="ZF_RANBP2_1"/>
    <property type="match status" value="4"/>
</dbReference>
<feature type="compositionally biased region" description="Low complexity" evidence="24">
    <location>
        <begin position="173"/>
        <end position="189"/>
    </location>
</feature>
<accession>A0AAW0NQP5</accession>
<feature type="region of interest" description="Disordered" evidence="24">
    <location>
        <begin position="298"/>
        <end position="317"/>
    </location>
</feature>
<evidence type="ECO:0000256" key="24">
    <source>
        <dbReference type="SAM" id="MobiDB-lite"/>
    </source>
</evidence>
<evidence type="ECO:0000313" key="27">
    <source>
        <dbReference type="Proteomes" id="UP001460270"/>
    </source>
</evidence>
<evidence type="ECO:0000256" key="6">
    <source>
        <dbReference type="ARBA" id="ARBA00022490"/>
    </source>
</evidence>
<dbReference type="SMART" id="SM00547">
    <property type="entry name" value="ZnF_RBZ"/>
    <property type="match status" value="4"/>
</dbReference>
<evidence type="ECO:0000256" key="15">
    <source>
        <dbReference type="ARBA" id="ARBA00023132"/>
    </source>
</evidence>
<evidence type="ECO:0000256" key="7">
    <source>
        <dbReference type="ARBA" id="ARBA00022723"/>
    </source>
</evidence>
<keyword evidence="27" id="KW-1185">Reference proteome</keyword>
<dbReference type="PROSITE" id="PS50199">
    <property type="entry name" value="ZF_RANBP2_2"/>
    <property type="match status" value="4"/>
</dbReference>
<evidence type="ECO:0000256" key="13">
    <source>
        <dbReference type="ARBA" id="ARBA00023010"/>
    </source>
</evidence>
<dbReference type="PANTHER" id="PTHR23193:SF23">
    <property type="entry name" value="NUCLEAR PORE COMPLEX PROTEIN NUP153"/>
    <property type="match status" value="1"/>
</dbReference>
<dbReference type="InterPro" id="IPR001876">
    <property type="entry name" value="Znf_RanBP2"/>
</dbReference>
<evidence type="ECO:0000256" key="16">
    <source>
        <dbReference type="ARBA" id="ARBA00023136"/>
    </source>
</evidence>
<evidence type="ECO:0000313" key="26">
    <source>
        <dbReference type="EMBL" id="KAK7899082.1"/>
    </source>
</evidence>
<dbReference type="SUPFAM" id="SSF90209">
    <property type="entry name" value="Ran binding protein zinc finger-like"/>
    <property type="match status" value="4"/>
</dbReference>
<name>A0AAW0NQP5_9GOBI</name>
<evidence type="ECO:0000256" key="21">
    <source>
        <dbReference type="ARBA" id="ARBA00079437"/>
    </source>
</evidence>
<feature type="compositionally biased region" description="Basic and acidic residues" evidence="24">
    <location>
        <begin position="1459"/>
        <end position="1471"/>
    </location>
</feature>
<dbReference type="GO" id="GO:0017056">
    <property type="term" value="F:structural constituent of nuclear pore"/>
    <property type="evidence" value="ECO:0007669"/>
    <property type="project" value="TreeGrafter"/>
</dbReference>
<protein>
    <recommendedName>
        <fullName evidence="19">Nuclear pore complex protein Nup153</fullName>
    </recommendedName>
    <alternativeName>
        <fullName evidence="21">153 kDa nucleoporin</fullName>
    </alternativeName>
    <alternativeName>
        <fullName evidence="20">Nucleoporin Nup153</fullName>
    </alternativeName>
</protein>
<feature type="region of interest" description="Disordered" evidence="24">
    <location>
        <begin position="573"/>
        <end position="716"/>
    </location>
</feature>
<dbReference type="GO" id="GO:0005737">
    <property type="term" value="C:cytoplasm"/>
    <property type="evidence" value="ECO:0007669"/>
    <property type="project" value="UniProtKB-SubCell"/>
</dbReference>
<evidence type="ECO:0000256" key="9">
    <source>
        <dbReference type="ARBA" id="ARBA00022771"/>
    </source>
</evidence>
<organism evidence="26 27">
    <name type="scientific">Mugilogobius chulae</name>
    <name type="common">yellowstripe goby</name>
    <dbReference type="NCBI Taxonomy" id="88201"/>
    <lineage>
        <taxon>Eukaryota</taxon>
        <taxon>Metazoa</taxon>
        <taxon>Chordata</taxon>
        <taxon>Craniata</taxon>
        <taxon>Vertebrata</taxon>
        <taxon>Euteleostomi</taxon>
        <taxon>Actinopterygii</taxon>
        <taxon>Neopterygii</taxon>
        <taxon>Teleostei</taxon>
        <taxon>Neoteleostei</taxon>
        <taxon>Acanthomorphata</taxon>
        <taxon>Gobiaria</taxon>
        <taxon>Gobiiformes</taxon>
        <taxon>Gobioidei</taxon>
        <taxon>Gobiidae</taxon>
        <taxon>Gobionellinae</taxon>
        <taxon>Mugilogobius</taxon>
    </lineage>
</organism>
<dbReference type="GO" id="GO:0008270">
    <property type="term" value="F:zinc ion binding"/>
    <property type="evidence" value="ECO:0007669"/>
    <property type="project" value="UniProtKB-KW"/>
</dbReference>
<evidence type="ECO:0000256" key="22">
    <source>
        <dbReference type="PROSITE-ProRule" id="PRU00322"/>
    </source>
</evidence>
<evidence type="ECO:0000256" key="20">
    <source>
        <dbReference type="ARBA" id="ARBA00078197"/>
    </source>
</evidence>
<dbReference type="GO" id="GO:0008139">
    <property type="term" value="F:nuclear localization sequence binding"/>
    <property type="evidence" value="ECO:0007669"/>
    <property type="project" value="TreeGrafter"/>
</dbReference>
<keyword evidence="10" id="KW-0509">mRNA transport</keyword>
<feature type="region of interest" description="Disordered" evidence="24">
    <location>
        <begin position="82"/>
        <end position="123"/>
    </location>
</feature>
<feature type="region of interest" description="Disordered" evidence="24">
    <location>
        <begin position="460"/>
        <end position="548"/>
    </location>
</feature>
<feature type="domain" description="RanBP2-type" evidence="25">
    <location>
        <begin position="268"/>
        <end position="297"/>
    </location>
</feature>
<keyword evidence="14" id="KW-0238">DNA-binding</keyword>
<feature type="compositionally biased region" description="Polar residues" evidence="24">
    <location>
        <begin position="90"/>
        <end position="101"/>
    </location>
</feature>
<feature type="compositionally biased region" description="Basic and acidic residues" evidence="24">
    <location>
        <begin position="1602"/>
        <end position="1619"/>
    </location>
</feature>
<dbReference type="InterPro" id="IPR036443">
    <property type="entry name" value="Znf_RanBP2_sf"/>
</dbReference>
<evidence type="ECO:0000256" key="11">
    <source>
        <dbReference type="ARBA" id="ARBA00022833"/>
    </source>
</evidence>
<feature type="region of interest" description="Disordered" evidence="24">
    <location>
        <begin position="1380"/>
        <end position="1471"/>
    </location>
</feature>
<dbReference type="InterPro" id="IPR048256">
    <property type="entry name" value="Tektin-like"/>
</dbReference>
<feature type="compositionally biased region" description="Polar residues" evidence="24">
    <location>
        <begin position="1632"/>
        <end position="1641"/>
    </location>
</feature>
<feature type="compositionally biased region" description="Low complexity" evidence="24">
    <location>
        <begin position="102"/>
        <end position="123"/>
    </location>
</feature>
<dbReference type="FunFam" id="4.10.1060.10:FF:000001">
    <property type="entry name" value="Nuclear pore complex protein Nup153"/>
    <property type="match status" value="4"/>
</dbReference>
<dbReference type="GO" id="GO:0031965">
    <property type="term" value="C:nuclear membrane"/>
    <property type="evidence" value="ECO:0007669"/>
    <property type="project" value="UniProtKB-SubCell"/>
</dbReference>
<feature type="compositionally biased region" description="Low complexity" evidence="24">
    <location>
        <begin position="683"/>
        <end position="716"/>
    </location>
</feature>
<gene>
    <name evidence="26" type="ORF">WMY93_019935</name>
</gene>
<evidence type="ECO:0000256" key="3">
    <source>
        <dbReference type="ARBA" id="ARBA00004496"/>
    </source>
</evidence>
<evidence type="ECO:0000256" key="19">
    <source>
        <dbReference type="ARBA" id="ARBA00068609"/>
    </source>
</evidence>
<dbReference type="EMBL" id="JBBPFD010000014">
    <property type="protein sequence ID" value="KAK7899082.1"/>
    <property type="molecule type" value="Genomic_DNA"/>
</dbReference>
<dbReference type="Pfam" id="PF08604">
    <property type="entry name" value="Nup153"/>
    <property type="match status" value="1"/>
</dbReference>
<evidence type="ECO:0000256" key="12">
    <source>
        <dbReference type="ARBA" id="ARBA00022927"/>
    </source>
</evidence>
<feature type="region of interest" description="Disordered" evidence="24">
    <location>
        <begin position="152"/>
        <end position="190"/>
    </location>
</feature>
<keyword evidence="13" id="KW-0811">Translocation</keyword>
<feature type="domain" description="RanBP2-type" evidence="25">
    <location>
        <begin position="333"/>
        <end position="362"/>
    </location>
</feature>
<evidence type="ECO:0000256" key="2">
    <source>
        <dbReference type="ARBA" id="ARBA00004126"/>
    </source>
</evidence>
<keyword evidence="11" id="KW-0862">Zinc</keyword>
<comment type="subcellular location">
    <subcellularLocation>
        <location evidence="3">Cytoplasm</location>
    </subcellularLocation>
    <subcellularLocation>
        <location evidence="2">Nucleus membrane</location>
    </subcellularLocation>
    <subcellularLocation>
        <location evidence="4">Nucleus</location>
        <location evidence="4">Nuclear pore complex</location>
    </subcellularLocation>
</comment>
<feature type="compositionally biased region" description="Low complexity" evidence="24">
    <location>
        <begin position="370"/>
        <end position="396"/>
    </location>
</feature>
<dbReference type="GO" id="GO:0005929">
    <property type="term" value="C:cilium"/>
    <property type="evidence" value="ECO:0007669"/>
    <property type="project" value="UniProtKB-ARBA"/>
</dbReference>
<keyword evidence="8" id="KW-0677">Repeat</keyword>
<dbReference type="InterPro" id="IPR026054">
    <property type="entry name" value="Nucleoporin"/>
</dbReference>
<evidence type="ECO:0000256" key="23">
    <source>
        <dbReference type="SAM" id="Coils"/>
    </source>
</evidence>
<feature type="region of interest" description="Disordered" evidence="24">
    <location>
        <begin position="367"/>
        <end position="396"/>
    </location>
</feature>
<sequence>MVITNHSYYSSLKRQVNPPSFSPTAGFTFSAPVAKLGPSLSNANSSVPVSASVKPVTNKSTEEFEGPFKPAKTLKQGSVLDLLKDPGFSSPVTPKTSTADVTSKSSNPPASSTSTTSSQSQLSDIFKPQPGWSCDVCLVRNKPTDTKCVCCSTPQPNTSSPKPSDSKPPAPPSIDSAPTTTTSSSSSSSVGFGTLFTKPAGTWDCDTCLVHNKPEAVKCVACETAKPGTGLKSSLTLPSAFSAVKTVSPAPESISTVTIGFGDKFKPPEGSWKCDVCMVQNKAEDSKCVACTTPKPGASGTTTAAPPVAASSSAPSLPTSTPVFGFGDKFKKPEGSWSCDVCLVSNKAADVKCVACQTLKPGAKEEPKAFGTTFGSSSTETSNSSPFGSSTSGGIKFGTDSSSSGSGGFKFGGSFPDTSSTSGGFKFGTTFGSSSSETKDNSALSGFKFGSSSEGFKFGTASTDDKKSEEPATSGFKFGNGGGIVFGTGSSSAENDSSNGGFTFGLSKPEEKGTESTSTPTTVSFAPSAEKSDSPAPSTTALSDSISSTISKPNTGSLFGGLATSTTSGSVTFGAAEETPAPTFSFGKPEERKEISPAPSAFIFGGASKDPALAPAPAPAPASTGGFSFGKPPAPADQPAFTFGKPADKSEPTATDPPKPVFSFGQSAADSTGAPKPAFSFMPSNPTTNSTSSSTSTATPSLFGNSTSTSASVAAPSPVPSTFVFGQAATSSTDPPQTKAFVFGQSQDSQPAAPSALNPAPAQPFIFGASANAAPAAPSFNFGGAAPPAAASTAPSVAHHRLPSIQLLQAALGPARLPLSVLHLDPHFQHSLLSLQLLEQIPIQHLCSDRPILHLFLELLQIPHQQVEDFSLVVLVVLAPQAPLQGCLLLVQVQQPLHHLLHLPLPHSLEQHPEDSISHRDQHSTLGQINHSRLLVDQQLQDVGLRQLYADGSRTLRCKREPEQRLGFEPQLGLCTYTSSSCWPPKPSTMNLNQETVCAFTNISQVPAAVRNSEAHLSSRYLEISQWRSQIADCVSRVNQEITLMDQMIDTAESRLAEQQQYSRLVGDCVSLCNSITVDWVKQLAVMAELRREESLNAEVKDMLQRQIWALKDKLNSLKQIRSHLLSDHQDKTEAVKLTSICITLNPTARASHRPSSKYQPSRVSYDHWLNNCSRLKTTADKQVKEASSFRANLSYTFNNVRHTQDCQCQKVEAVLRRAIHNLNNTEETMLWERRKLHNEIADLKNSIQKISSQAQNCDTRLHLTTQRLDILSYRPRKELCVDQPVVSLTLEKSDLTNIVIGLRPVLFHSQQNMELTVLRLKTLEDNLAKNANALDIMHRCLNRHQSVVTQRHTTTFMSSRPRTACELCRTLPGRYTGGDMGCGSSTSTTVVRPLVPENLKGDEDETGSKHSSRGDSAASKTTTDSGVVMENREVPVLPGAIPRKLPPLTSATVSPPLLRRDSQTQERQKSSEILEELLTQGIIPISPSREDSGAAGEAYSIMLNDREGPLRKPPARLESLKENKTQLSKELIDEKIRLAKERRQQKEEEMKSRLRAKSARVRVPNHSLSTGEVDEPTEQFLAPTQVPQSAGEGSAAARDPASSEKRQQSTEVKERGENDVIPMTQDGELSDSGSDVSFQPATAHDDIF</sequence>
<evidence type="ECO:0000256" key="17">
    <source>
        <dbReference type="ARBA" id="ARBA00023242"/>
    </source>
</evidence>
<comment type="caution">
    <text evidence="26">The sequence shown here is derived from an EMBL/GenBank/DDBJ whole genome shotgun (WGS) entry which is preliminary data.</text>
</comment>
<evidence type="ECO:0000256" key="18">
    <source>
        <dbReference type="ARBA" id="ARBA00060842"/>
    </source>
</evidence>
<evidence type="ECO:0000256" key="1">
    <source>
        <dbReference type="ARBA" id="ARBA00001947"/>
    </source>
</evidence>
<feature type="compositionally biased region" description="Basic and acidic residues" evidence="24">
    <location>
        <begin position="1543"/>
        <end position="1553"/>
    </location>
</feature>
<dbReference type="PANTHER" id="PTHR23193">
    <property type="entry name" value="NUCLEAR PORE COMPLEX PROTEIN NUP"/>
    <property type="match status" value="1"/>
</dbReference>
<comment type="cofactor">
    <cofactor evidence="1">
        <name>Zn(2+)</name>
        <dbReference type="ChEBI" id="CHEBI:29105"/>
    </cofactor>
</comment>
<feature type="domain" description="RanBP2-type" evidence="25">
    <location>
        <begin position="199"/>
        <end position="228"/>
    </location>
</feature>
<dbReference type="Pfam" id="PF00641">
    <property type="entry name" value="Zn_ribbon_RanBP"/>
    <property type="match status" value="4"/>
</dbReference>
<keyword evidence="15" id="KW-0906">Nuclear pore complex</keyword>
<comment type="similarity">
    <text evidence="18">Belongs to the NUP153 family.</text>
</comment>
<keyword evidence="23" id="KW-0175">Coiled coil</keyword>
<evidence type="ECO:0000259" key="25">
    <source>
        <dbReference type="PROSITE" id="PS50199"/>
    </source>
</evidence>
<evidence type="ECO:0000256" key="5">
    <source>
        <dbReference type="ARBA" id="ARBA00022448"/>
    </source>
</evidence>
<dbReference type="GO" id="GO:0006405">
    <property type="term" value="P:RNA export from nucleus"/>
    <property type="evidence" value="ECO:0007669"/>
    <property type="project" value="TreeGrafter"/>
</dbReference>